<feature type="domain" description="Chitin-binding type-2" evidence="7">
    <location>
        <begin position="18"/>
        <end position="73"/>
    </location>
</feature>
<name>A0ABD3XGZ3_SINWO</name>
<comment type="caution">
    <text evidence="8">The sequence shown here is derived from an EMBL/GenBank/DDBJ whole genome shotgun (WGS) entry which is preliminary data.</text>
</comment>
<keyword evidence="5" id="KW-0325">Glycoprotein</keyword>
<feature type="compositionally biased region" description="Low complexity" evidence="6">
    <location>
        <begin position="324"/>
        <end position="349"/>
    </location>
</feature>
<feature type="domain" description="Chitin-binding type-2" evidence="7">
    <location>
        <begin position="90"/>
        <end position="145"/>
    </location>
</feature>
<sequence length="577" mass="62382">MPKALSNYINISRLKPCVDSCLGLEDGNYQHCQDCQHYVACSNAVKYVMPCPANLVWHDGMKRCEYTSPTCTSTTTDRITSIIQPLNACVDSCLGLEDGNYQHCQDCQHYVACSNSLKYVKPCPPNLVWHDGMKRCEYTSPTCTSTRTDRNISTKTTLKTTPVPKTTIETTPTTTPLTTTPATTPVESTPVGTTSTITPVVTTLTTTPVSSPPTTTSKATTSATTPVVTTPVEIIHTTTPVTTIPVETTPTTTPLATTPTTTPAATTLTFTTVAISPTTTSEATTPVVTTPVETTPTTTHTTTPLATTPVETTPMITITTHVATTSTESTPTTTPLTTTPTTTAEETTPVEWNMPPPTDCCIREQLRISLKHAPVALGMVPHVSVMEQTIGNNRSGCDATILLNATFQKNNVFDNCQSCTKVPKCGRKMLRIDLEMAPNKTGFSFHVGDSRINKIYKGDASTQENDAEFYFLGYQHLLYGSDKCPNTSLNMTGLLRDGVTSVTIFIGNEFIRVSNNLGYVYDLCSKCLFALNGQSDSQGPVNEDIFIGLNRIIDSSSYRDGTGVCSAVIRWACPWDC</sequence>
<dbReference type="Gene3D" id="2.170.140.10">
    <property type="entry name" value="Chitin binding domain"/>
    <property type="match status" value="2"/>
</dbReference>
<keyword evidence="2" id="KW-0732">Signal</keyword>
<accession>A0ABD3XGZ3</accession>
<dbReference type="Proteomes" id="UP001634394">
    <property type="component" value="Unassembled WGS sequence"/>
</dbReference>
<feature type="region of interest" description="Disordered" evidence="6">
    <location>
        <begin position="324"/>
        <end position="356"/>
    </location>
</feature>
<keyword evidence="9" id="KW-1185">Reference proteome</keyword>
<dbReference type="AlphaFoldDB" id="A0ABD3XGZ3"/>
<evidence type="ECO:0000256" key="4">
    <source>
        <dbReference type="ARBA" id="ARBA00023157"/>
    </source>
</evidence>
<dbReference type="SUPFAM" id="SSF57625">
    <property type="entry name" value="Invertebrate chitin-binding proteins"/>
    <property type="match status" value="2"/>
</dbReference>
<proteinExistence type="predicted"/>
<dbReference type="PANTHER" id="PTHR23301">
    <property type="entry name" value="CHITIN BINDING PERITROPHIN-A"/>
    <property type="match status" value="1"/>
</dbReference>
<evidence type="ECO:0000313" key="9">
    <source>
        <dbReference type="Proteomes" id="UP001634394"/>
    </source>
</evidence>
<keyword evidence="1" id="KW-0147">Chitin-binding</keyword>
<gene>
    <name evidence="8" type="ORF">ACJMK2_024435</name>
</gene>
<evidence type="ECO:0000256" key="3">
    <source>
        <dbReference type="ARBA" id="ARBA00022737"/>
    </source>
</evidence>
<dbReference type="Pfam" id="PF01607">
    <property type="entry name" value="CBM_14"/>
    <property type="match status" value="2"/>
</dbReference>
<dbReference type="InterPro" id="IPR051940">
    <property type="entry name" value="Chitin_bind-dev_reg"/>
</dbReference>
<dbReference type="InterPro" id="IPR036508">
    <property type="entry name" value="Chitin-bd_dom_sf"/>
</dbReference>
<keyword evidence="3" id="KW-0677">Repeat</keyword>
<dbReference type="InterPro" id="IPR002557">
    <property type="entry name" value="Chitin-bd_dom"/>
</dbReference>
<evidence type="ECO:0000256" key="2">
    <source>
        <dbReference type="ARBA" id="ARBA00022729"/>
    </source>
</evidence>
<dbReference type="GO" id="GO:0008061">
    <property type="term" value="F:chitin binding"/>
    <property type="evidence" value="ECO:0007669"/>
    <property type="project" value="UniProtKB-KW"/>
</dbReference>
<reference evidence="8 9" key="1">
    <citation type="submission" date="2024-11" db="EMBL/GenBank/DDBJ databases">
        <title>Chromosome-level genome assembly of the freshwater bivalve Anodonta woodiana.</title>
        <authorList>
            <person name="Chen X."/>
        </authorList>
    </citation>
    <scope>NUCLEOTIDE SEQUENCE [LARGE SCALE GENOMIC DNA]</scope>
    <source>
        <strain evidence="8">MN2024</strain>
        <tissue evidence="8">Gills</tissue>
    </source>
</reference>
<dbReference type="PANTHER" id="PTHR23301:SF0">
    <property type="entry name" value="CHITIN-BINDING TYPE-2 DOMAIN-CONTAINING PROTEIN-RELATED"/>
    <property type="match status" value="1"/>
</dbReference>
<keyword evidence="4" id="KW-1015">Disulfide bond</keyword>
<evidence type="ECO:0000256" key="1">
    <source>
        <dbReference type="ARBA" id="ARBA00022669"/>
    </source>
</evidence>
<evidence type="ECO:0000313" key="8">
    <source>
        <dbReference type="EMBL" id="KAL3884287.1"/>
    </source>
</evidence>
<evidence type="ECO:0000259" key="7">
    <source>
        <dbReference type="PROSITE" id="PS50940"/>
    </source>
</evidence>
<evidence type="ECO:0000256" key="5">
    <source>
        <dbReference type="ARBA" id="ARBA00023180"/>
    </source>
</evidence>
<dbReference type="SMART" id="SM00494">
    <property type="entry name" value="ChtBD2"/>
    <property type="match status" value="2"/>
</dbReference>
<organism evidence="8 9">
    <name type="scientific">Sinanodonta woodiana</name>
    <name type="common">Chinese pond mussel</name>
    <name type="synonym">Anodonta woodiana</name>
    <dbReference type="NCBI Taxonomy" id="1069815"/>
    <lineage>
        <taxon>Eukaryota</taxon>
        <taxon>Metazoa</taxon>
        <taxon>Spiralia</taxon>
        <taxon>Lophotrochozoa</taxon>
        <taxon>Mollusca</taxon>
        <taxon>Bivalvia</taxon>
        <taxon>Autobranchia</taxon>
        <taxon>Heteroconchia</taxon>
        <taxon>Palaeoheterodonta</taxon>
        <taxon>Unionida</taxon>
        <taxon>Unionoidea</taxon>
        <taxon>Unionidae</taxon>
        <taxon>Unioninae</taxon>
        <taxon>Sinanodonta</taxon>
    </lineage>
</organism>
<feature type="region of interest" description="Disordered" evidence="6">
    <location>
        <begin position="164"/>
        <end position="224"/>
    </location>
</feature>
<dbReference type="EMBL" id="JBJQND010000002">
    <property type="protein sequence ID" value="KAL3884287.1"/>
    <property type="molecule type" value="Genomic_DNA"/>
</dbReference>
<dbReference type="PROSITE" id="PS50940">
    <property type="entry name" value="CHIT_BIND_II"/>
    <property type="match status" value="2"/>
</dbReference>
<evidence type="ECO:0000256" key="6">
    <source>
        <dbReference type="SAM" id="MobiDB-lite"/>
    </source>
</evidence>
<protein>
    <recommendedName>
        <fullName evidence="7">Chitin-binding type-2 domain-containing protein</fullName>
    </recommendedName>
</protein>